<comment type="caution">
    <text evidence="2">The sequence shown here is derived from an EMBL/GenBank/DDBJ whole genome shotgun (WGS) entry which is preliminary data.</text>
</comment>
<evidence type="ECO:0000256" key="1">
    <source>
        <dbReference type="SAM" id="SignalP"/>
    </source>
</evidence>
<evidence type="ECO:0008006" key="4">
    <source>
        <dbReference type="Google" id="ProtNLM"/>
    </source>
</evidence>
<dbReference type="Pfam" id="PF13557">
    <property type="entry name" value="Phenol_MetA_deg"/>
    <property type="match status" value="1"/>
</dbReference>
<keyword evidence="3" id="KW-1185">Reference proteome</keyword>
<name>A0ABX0Q5J3_9GAMM</name>
<gene>
    <name evidence="2" type="ORF">HBF26_12940</name>
</gene>
<organism evidence="2 3">
    <name type="scientific">Luteibacter jiangsuensis</name>
    <dbReference type="NCBI Taxonomy" id="637577"/>
    <lineage>
        <taxon>Bacteria</taxon>
        <taxon>Pseudomonadati</taxon>
        <taxon>Pseudomonadota</taxon>
        <taxon>Gammaproteobacteria</taxon>
        <taxon>Lysobacterales</taxon>
        <taxon>Rhodanobacteraceae</taxon>
        <taxon>Luteibacter</taxon>
    </lineage>
</organism>
<dbReference type="Proteomes" id="UP001429601">
    <property type="component" value="Unassembled WGS sequence"/>
</dbReference>
<reference evidence="2 3" key="1">
    <citation type="journal article" date="2011" name="Curr. Microbiol.">
        <title>Luteibacter jiangsuensis sp. nov.: a methamidophos-degrading bacterium isolated from a methamidophos-manufacturing factory.</title>
        <authorList>
            <person name="Wang L."/>
            <person name="Wang G.L."/>
            <person name="Li S.P."/>
            <person name="Jiang J.D."/>
        </authorList>
    </citation>
    <scope>NUCLEOTIDE SEQUENCE [LARGE SCALE GENOMIC DNA]</scope>
    <source>
        <strain evidence="2 3">CGMCC 1.10133</strain>
    </source>
</reference>
<dbReference type="RefSeq" id="WP_167127068.1">
    <property type="nucleotide sequence ID" value="NZ_JAAQQR010000005.1"/>
</dbReference>
<dbReference type="InterPro" id="IPR025737">
    <property type="entry name" value="FApF"/>
</dbReference>
<feature type="signal peptide" evidence="1">
    <location>
        <begin position="1"/>
        <end position="21"/>
    </location>
</feature>
<evidence type="ECO:0000313" key="3">
    <source>
        <dbReference type="Proteomes" id="UP001429601"/>
    </source>
</evidence>
<proteinExistence type="predicted"/>
<protein>
    <recommendedName>
        <fullName evidence="4">Outer membrane beta-barrel porin/alpha-amylase</fullName>
    </recommendedName>
</protein>
<sequence>MSQKLKSAAAFALACSGPVAAWGAALPGEANFTGPLVTPAVNALPAGMVNIEPYLIHTNTRGSYDNRGGRHESKATVRQWQIALPISYALTDTASAQVILNAARTSGYGQHSDGMRAGDTTVRFQQRLRGPAADGTGLVLGLALAQRLPTGRYHRLDTNPLNGTGNGAMRTTFAFGAQELFWLDGGQAIRWRGQLAWSPSPGRIRVRDSSVYGTDAGFRGHARLGQAWNASVAAEYALDTRWVLVGEAIWNRASAVNVAGTAAGGSRVAYRLAPSQEFSLAPAVEYNFTPNTGLIAGVQFTVGGRNTADYVAPQVALNMVF</sequence>
<feature type="chain" id="PRO_5045500060" description="Outer membrane beta-barrel porin/alpha-amylase" evidence="1">
    <location>
        <begin position="22"/>
        <end position="321"/>
    </location>
</feature>
<keyword evidence="1" id="KW-0732">Signal</keyword>
<evidence type="ECO:0000313" key="2">
    <source>
        <dbReference type="EMBL" id="NID05799.1"/>
    </source>
</evidence>
<accession>A0ABX0Q5J3</accession>
<dbReference type="EMBL" id="JAAQQR010000005">
    <property type="protein sequence ID" value="NID05799.1"/>
    <property type="molecule type" value="Genomic_DNA"/>
</dbReference>